<dbReference type="GO" id="GO:0019216">
    <property type="term" value="P:regulation of lipid metabolic process"/>
    <property type="evidence" value="ECO:0007669"/>
    <property type="project" value="TreeGrafter"/>
</dbReference>
<sequence>MSLALKFTSLAIRTLSKPIANFIKKQAREHEGFRRTCISFAQTLHRIDMRWRIGLLQDAASLERQIAKEQAADAAKKHKHNNIPTVKTEAQTKAEEEAAARAAKDAQEPPKPRAKPKIRPLSEAKAIESGANFISEAFLFSVAAGLILLESWRSGRKATQRRDDIAERLNDLEESEKAARTALVELEREVLRLRAQENNGKPTATIRLLPKEIYQDKEDEKPAEPTGYWSRLTSLISFNKGDKKEAKEALAENEPGPAERILVQSDKALEEKHKQQKALEDAGKAATAEQKLKQDTPNWKKKSDMIHAMFSKSLRSRPEWRTLGPTLGASTSIDFQEDQAIVCDLVIPLGGFNQRATLNVLLLWSSDPVASTEERMRPFLFKAEQGSDHYVTVVIDNKGNPMHALGILSSLQSRMLDVSLVPILIALSVEGILPTIERYIQELHKNYEIKIPPVPMPETLIAHATISAPAQPLSQHEANVLTDLCHSIRDLEEATRTSSGREQLAEHLGPAVTKNLVDFWEDEWII</sequence>
<gene>
    <name evidence="5" type="ORF">Z520_05428</name>
</gene>
<feature type="region of interest" description="Disordered" evidence="4">
    <location>
        <begin position="71"/>
        <end position="118"/>
    </location>
</feature>
<dbReference type="AlphaFoldDB" id="A0A0D2JZN5"/>
<evidence type="ECO:0000313" key="6">
    <source>
        <dbReference type="Proteomes" id="UP000053411"/>
    </source>
</evidence>
<proteinExistence type="inferred from homology"/>
<dbReference type="Proteomes" id="UP000053411">
    <property type="component" value="Unassembled WGS sequence"/>
</dbReference>
<dbReference type="GO" id="GO:0005739">
    <property type="term" value="C:mitochondrion"/>
    <property type="evidence" value="ECO:0007669"/>
    <property type="project" value="TreeGrafter"/>
</dbReference>
<feature type="compositionally biased region" description="Basic and acidic residues" evidence="4">
    <location>
        <begin position="90"/>
        <end position="111"/>
    </location>
</feature>
<name>A0A0D2JZN5_9EURO</name>
<evidence type="ECO:0000256" key="2">
    <source>
        <dbReference type="ARBA" id="ARBA00023054"/>
    </source>
</evidence>
<evidence type="ECO:0008006" key="7">
    <source>
        <dbReference type="Google" id="ProtNLM"/>
    </source>
</evidence>
<evidence type="ECO:0000256" key="1">
    <source>
        <dbReference type="ARBA" id="ARBA00007584"/>
    </source>
</evidence>
<dbReference type="VEuPathDB" id="FungiDB:Z520_05428"/>
<dbReference type="InterPro" id="IPR010754">
    <property type="entry name" value="OPA3-like"/>
</dbReference>
<dbReference type="STRING" id="1442371.A0A0D2JZN5"/>
<feature type="compositionally biased region" description="Basic and acidic residues" evidence="4">
    <location>
        <begin position="270"/>
        <end position="283"/>
    </location>
</feature>
<feature type="region of interest" description="Disordered" evidence="4">
    <location>
        <begin position="270"/>
        <end position="298"/>
    </location>
</feature>
<dbReference type="PANTHER" id="PTHR12499:SF0">
    <property type="entry name" value="OPTIC ATROPHY 3 PROTEIN"/>
    <property type="match status" value="1"/>
</dbReference>
<protein>
    <recommendedName>
        <fullName evidence="7">OPA3-like protein</fullName>
    </recommendedName>
</protein>
<comment type="similarity">
    <text evidence="1">Belongs to the OPA3 family.</text>
</comment>
<dbReference type="EMBL" id="KN848070">
    <property type="protein sequence ID" value="KIX98967.1"/>
    <property type="molecule type" value="Genomic_DNA"/>
</dbReference>
<evidence type="ECO:0000313" key="5">
    <source>
        <dbReference type="EMBL" id="KIX98967.1"/>
    </source>
</evidence>
<keyword evidence="2 3" id="KW-0175">Coiled coil</keyword>
<evidence type="ECO:0000256" key="3">
    <source>
        <dbReference type="SAM" id="Coils"/>
    </source>
</evidence>
<accession>A0A0D2JZN5</accession>
<dbReference type="Pfam" id="PF07047">
    <property type="entry name" value="OPA3"/>
    <property type="match status" value="1"/>
</dbReference>
<dbReference type="GeneID" id="27711174"/>
<keyword evidence="6" id="KW-1185">Reference proteome</keyword>
<reference evidence="5 6" key="1">
    <citation type="submission" date="2015-01" db="EMBL/GenBank/DDBJ databases">
        <title>The Genome Sequence of Fonsecaea multimorphosa CBS 102226.</title>
        <authorList>
            <consortium name="The Broad Institute Genomics Platform"/>
            <person name="Cuomo C."/>
            <person name="de Hoog S."/>
            <person name="Gorbushina A."/>
            <person name="Stielow B."/>
            <person name="Teixiera M."/>
            <person name="Abouelleil A."/>
            <person name="Chapman S.B."/>
            <person name="Priest M."/>
            <person name="Young S.K."/>
            <person name="Wortman J."/>
            <person name="Nusbaum C."/>
            <person name="Birren B."/>
        </authorList>
    </citation>
    <scope>NUCLEOTIDE SEQUENCE [LARGE SCALE GENOMIC DNA]</scope>
    <source>
        <strain evidence="5 6">CBS 102226</strain>
    </source>
</reference>
<dbReference type="PANTHER" id="PTHR12499">
    <property type="entry name" value="OPTIC ATROPHY 3 PROTEIN OPA3"/>
    <property type="match status" value="1"/>
</dbReference>
<feature type="coiled-coil region" evidence="3">
    <location>
        <begin position="155"/>
        <end position="196"/>
    </location>
</feature>
<organism evidence="5 6">
    <name type="scientific">Fonsecaea multimorphosa CBS 102226</name>
    <dbReference type="NCBI Taxonomy" id="1442371"/>
    <lineage>
        <taxon>Eukaryota</taxon>
        <taxon>Fungi</taxon>
        <taxon>Dikarya</taxon>
        <taxon>Ascomycota</taxon>
        <taxon>Pezizomycotina</taxon>
        <taxon>Eurotiomycetes</taxon>
        <taxon>Chaetothyriomycetidae</taxon>
        <taxon>Chaetothyriales</taxon>
        <taxon>Herpotrichiellaceae</taxon>
        <taxon>Fonsecaea</taxon>
    </lineage>
</organism>
<dbReference type="RefSeq" id="XP_016633090.1">
    <property type="nucleotide sequence ID" value="XM_016775931.1"/>
</dbReference>
<dbReference type="OrthoDB" id="4133349at2759"/>
<evidence type="ECO:0000256" key="4">
    <source>
        <dbReference type="SAM" id="MobiDB-lite"/>
    </source>
</evidence>